<keyword evidence="8 12" id="KW-0812">Transmembrane</keyword>
<dbReference type="PANTHER" id="PTHR31040">
    <property type="entry name" value="NURIM"/>
    <property type="match status" value="1"/>
</dbReference>
<gene>
    <name evidence="13" type="ORF">GCM10007874_09540</name>
</gene>
<comment type="subcellular location">
    <subcellularLocation>
        <location evidence="2">Membrane</location>
        <topology evidence="2">Multi-pass membrane protein</topology>
    </subcellularLocation>
</comment>
<evidence type="ECO:0000256" key="12">
    <source>
        <dbReference type="SAM" id="Phobius"/>
    </source>
</evidence>
<reference evidence="14" key="1">
    <citation type="journal article" date="2019" name="Int. J. Syst. Evol. Microbiol.">
        <title>The Global Catalogue of Microorganisms (GCM) 10K type strain sequencing project: providing services to taxonomists for standard genome sequencing and annotation.</title>
        <authorList>
            <consortium name="The Broad Institute Genomics Platform"/>
            <consortium name="The Broad Institute Genome Sequencing Center for Infectious Disease"/>
            <person name="Wu L."/>
            <person name="Ma J."/>
        </authorList>
    </citation>
    <scope>NUCLEOTIDE SEQUENCE [LARGE SCALE GENOMIC DNA]</scope>
    <source>
        <strain evidence="14">NBRC 101365</strain>
    </source>
</reference>
<feature type="transmembrane region" description="Helical" evidence="12">
    <location>
        <begin position="86"/>
        <end position="103"/>
    </location>
</feature>
<organism evidence="13 14">
    <name type="scientific">Labrys miyagiensis</name>
    <dbReference type="NCBI Taxonomy" id="346912"/>
    <lineage>
        <taxon>Bacteria</taxon>
        <taxon>Pseudomonadati</taxon>
        <taxon>Pseudomonadota</taxon>
        <taxon>Alphaproteobacteria</taxon>
        <taxon>Hyphomicrobiales</taxon>
        <taxon>Xanthobacteraceae</taxon>
        <taxon>Labrys</taxon>
    </lineage>
</organism>
<feature type="transmembrane region" description="Helical" evidence="12">
    <location>
        <begin position="12"/>
        <end position="33"/>
    </location>
</feature>
<accession>A0ABQ6CCC1</accession>
<dbReference type="EC" id="2.1.1.334" evidence="4"/>
<comment type="caution">
    <text evidence="13">The sequence shown here is derived from an EMBL/GenBank/DDBJ whole genome shotgun (WGS) entry which is preliminary data.</text>
</comment>
<comment type="function">
    <text evidence="1">Catalyzes the methylation of methanethiol (MeSH) to yield dimethylsulphide (DMS).</text>
</comment>
<sequence length="253" mass="28369">MTRILKAGFGLISYLIFFLTFLYAVGFTAGAFVPKGIDDGEAGPLLPALAVNLVLLGLFAVQHSVMARPGFKALLTRIVPKAIERSLFVLLASLVLDLLYWQWQPLPGVVWSLEGTPATLVWCLFWLGWGLVLLSTFLISHTELFGLRQVLDDWAGRSPAAMMFKTPLLYRLVRHPIYLGFIIAFWSAPVMSAGHLMFATVTTAYILVGIQLEERDLLRLFGARYAAYRQQVSMLLPLPRRHPSLRRHTLGQE</sequence>
<dbReference type="Proteomes" id="UP001156882">
    <property type="component" value="Unassembled WGS sequence"/>
</dbReference>
<keyword evidence="6" id="KW-0808">Transferase</keyword>
<evidence type="ECO:0000256" key="7">
    <source>
        <dbReference type="ARBA" id="ARBA00022691"/>
    </source>
</evidence>
<evidence type="ECO:0000256" key="1">
    <source>
        <dbReference type="ARBA" id="ARBA00002096"/>
    </source>
</evidence>
<comment type="similarity">
    <text evidence="3">Belongs to the nurim family.</text>
</comment>
<evidence type="ECO:0000256" key="9">
    <source>
        <dbReference type="ARBA" id="ARBA00022989"/>
    </source>
</evidence>
<evidence type="ECO:0000256" key="3">
    <source>
        <dbReference type="ARBA" id="ARBA00010631"/>
    </source>
</evidence>
<evidence type="ECO:0000256" key="11">
    <source>
        <dbReference type="ARBA" id="ARBA00048134"/>
    </source>
</evidence>
<proteinExistence type="inferred from homology"/>
<name>A0ABQ6CCC1_9HYPH</name>
<dbReference type="RefSeq" id="WP_284310770.1">
    <property type="nucleotide sequence ID" value="NZ_BSPC01000007.1"/>
</dbReference>
<comment type="catalytic activity">
    <reaction evidence="11">
        <text>methanethiol + S-adenosyl-L-methionine = dimethyl sulfide + S-adenosyl-L-homocysteine + H(+)</text>
        <dbReference type="Rhea" id="RHEA:50428"/>
        <dbReference type="ChEBI" id="CHEBI:15378"/>
        <dbReference type="ChEBI" id="CHEBI:16007"/>
        <dbReference type="ChEBI" id="CHEBI:17437"/>
        <dbReference type="ChEBI" id="CHEBI:57856"/>
        <dbReference type="ChEBI" id="CHEBI:59789"/>
        <dbReference type="EC" id="2.1.1.334"/>
    </reaction>
</comment>
<feature type="transmembrane region" description="Helical" evidence="12">
    <location>
        <begin position="119"/>
        <end position="139"/>
    </location>
</feature>
<protein>
    <recommendedName>
        <fullName evidence="4">methanethiol S-methyltransferase</fullName>
        <ecNumber evidence="4">2.1.1.334</ecNumber>
    </recommendedName>
</protein>
<evidence type="ECO:0000256" key="6">
    <source>
        <dbReference type="ARBA" id="ARBA00022679"/>
    </source>
</evidence>
<dbReference type="EMBL" id="BSPC01000007">
    <property type="protein sequence ID" value="GLS17938.1"/>
    <property type="molecule type" value="Genomic_DNA"/>
</dbReference>
<dbReference type="InterPro" id="IPR033580">
    <property type="entry name" value="Nurim-like"/>
</dbReference>
<evidence type="ECO:0000256" key="10">
    <source>
        <dbReference type="ARBA" id="ARBA00023136"/>
    </source>
</evidence>
<keyword evidence="14" id="KW-1185">Reference proteome</keyword>
<feature type="transmembrane region" description="Helical" evidence="12">
    <location>
        <begin position="45"/>
        <end position="65"/>
    </location>
</feature>
<keyword evidence="9 12" id="KW-1133">Transmembrane helix</keyword>
<dbReference type="InterPro" id="IPR054700">
    <property type="entry name" value="MddA"/>
</dbReference>
<dbReference type="Gene3D" id="1.20.120.1630">
    <property type="match status" value="1"/>
</dbReference>
<evidence type="ECO:0000313" key="13">
    <source>
        <dbReference type="EMBL" id="GLS17938.1"/>
    </source>
</evidence>
<keyword evidence="7" id="KW-0949">S-adenosyl-L-methionine</keyword>
<keyword evidence="5" id="KW-0489">Methyltransferase</keyword>
<evidence type="ECO:0000256" key="5">
    <source>
        <dbReference type="ARBA" id="ARBA00022603"/>
    </source>
</evidence>
<evidence type="ECO:0000256" key="2">
    <source>
        <dbReference type="ARBA" id="ARBA00004141"/>
    </source>
</evidence>
<evidence type="ECO:0000256" key="4">
    <source>
        <dbReference type="ARBA" id="ARBA00012149"/>
    </source>
</evidence>
<dbReference type="NCBIfam" id="NF045656">
    <property type="entry name" value="MeththiolMtaseMddA"/>
    <property type="match status" value="1"/>
</dbReference>
<dbReference type="PANTHER" id="PTHR31040:SF1">
    <property type="entry name" value="NURIM"/>
    <property type="match status" value="1"/>
</dbReference>
<evidence type="ECO:0000256" key="8">
    <source>
        <dbReference type="ARBA" id="ARBA00022692"/>
    </source>
</evidence>
<keyword evidence="10 12" id="KW-0472">Membrane</keyword>
<evidence type="ECO:0000313" key="14">
    <source>
        <dbReference type="Proteomes" id="UP001156882"/>
    </source>
</evidence>